<feature type="domain" description="DUF6598" evidence="3">
    <location>
        <begin position="313"/>
        <end position="508"/>
    </location>
</feature>
<organism evidence="4 5">
    <name type="scientific">Eleusine coracana subsp. coracana</name>
    <dbReference type="NCBI Taxonomy" id="191504"/>
    <lineage>
        <taxon>Eukaryota</taxon>
        <taxon>Viridiplantae</taxon>
        <taxon>Streptophyta</taxon>
        <taxon>Embryophyta</taxon>
        <taxon>Tracheophyta</taxon>
        <taxon>Spermatophyta</taxon>
        <taxon>Magnoliopsida</taxon>
        <taxon>Liliopsida</taxon>
        <taxon>Poales</taxon>
        <taxon>Poaceae</taxon>
        <taxon>PACMAD clade</taxon>
        <taxon>Chloridoideae</taxon>
        <taxon>Cynodonteae</taxon>
        <taxon>Eleusininae</taxon>
        <taxon>Eleusine</taxon>
    </lineage>
</organism>
<evidence type="ECO:0000313" key="4">
    <source>
        <dbReference type="EMBL" id="GJN10847.1"/>
    </source>
</evidence>
<dbReference type="PANTHER" id="PTHR33065:SF177">
    <property type="entry name" value="OS08G0141000 PROTEIN"/>
    <property type="match status" value="1"/>
</dbReference>
<dbReference type="Proteomes" id="UP001054889">
    <property type="component" value="Unassembled WGS sequence"/>
</dbReference>
<name>A0AAV5DJZ5_ELECO</name>
<feature type="compositionally biased region" description="Basic and acidic residues" evidence="1">
    <location>
        <begin position="270"/>
        <end position="285"/>
    </location>
</feature>
<feature type="region of interest" description="Disordered" evidence="1">
    <location>
        <begin position="266"/>
        <end position="305"/>
    </location>
</feature>
<evidence type="ECO:0000256" key="1">
    <source>
        <dbReference type="SAM" id="MobiDB-lite"/>
    </source>
</evidence>
<evidence type="ECO:0000259" key="3">
    <source>
        <dbReference type="Pfam" id="PF20241"/>
    </source>
</evidence>
<proteinExistence type="predicted"/>
<keyword evidence="2" id="KW-0732">Signal</keyword>
<sequence>MRMRIAASFSNFARSMFHLAVVLDCSTSATAKCDQQSLDDIFTRICRASERVTPHRPAPSPVARAQDAKSTPPRPHRLRAPRFFVAAVNLETSSPLPPVRRRAPSSHCRRPETRPQLRVPYARNLATARRRRDRLFVEAVLFTVHGERLLARARPPTRSKGKALCQRRRQRLHPLLLRQTREPHPPNLPPSYSRWWLPVVDELEVFDEMSSKLRLSPLKIFTIPVTPLVNPKSKFSSYFIIRLFDSTDMRRHVTLTDEEEALLWQEKEEEAGSSKKGEKKKEEKSKKKSGKQKAKEKVEKAVRERRKRGGALDPYLVLTGPTRAVILMVSSPVLIQAELKVKGTTESEDKDLSYTVEPVPFGNTMYSHLLERDCTTKISTLEFTLGHIVHSVEATIFVRVIQGSWPDGLRGKFDAFATCYEPEADVNQEKIILLDSGGEKITYSGNNGEIELSRSVVSVEITGSLKISVEALKGDNTVAKRTRTFKPARYGAKRYKFRMGFCELLVRVAWSLLSYRPVRRSDPV</sequence>
<dbReference type="InterPro" id="IPR046533">
    <property type="entry name" value="DUF6598"/>
</dbReference>
<dbReference type="PANTHER" id="PTHR33065">
    <property type="entry name" value="OS07G0486400 PROTEIN"/>
    <property type="match status" value="1"/>
</dbReference>
<evidence type="ECO:0000313" key="5">
    <source>
        <dbReference type="Proteomes" id="UP001054889"/>
    </source>
</evidence>
<keyword evidence="5" id="KW-1185">Reference proteome</keyword>
<feature type="compositionally biased region" description="Basic and acidic residues" evidence="1">
    <location>
        <begin position="293"/>
        <end position="302"/>
    </location>
</feature>
<protein>
    <recommendedName>
        <fullName evidence="3">DUF6598 domain-containing protein</fullName>
    </recommendedName>
</protein>
<dbReference type="EMBL" id="BQKI01000018">
    <property type="protein sequence ID" value="GJN10847.1"/>
    <property type="molecule type" value="Genomic_DNA"/>
</dbReference>
<comment type="caution">
    <text evidence="4">The sequence shown here is derived from an EMBL/GenBank/DDBJ whole genome shotgun (WGS) entry which is preliminary data.</text>
</comment>
<dbReference type="Pfam" id="PF20241">
    <property type="entry name" value="DUF6598"/>
    <property type="match status" value="1"/>
</dbReference>
<accession>A0AAV5DJZ5</accession>
<feature type="signal peptide" evidence="2">
    <location>
        <begin position="1"/>
        <end position="31"/>
    </location>
</feature>
<feature type="region of interest" description="Disordered" evidence="1">
    <location>
        <begin position="52"/>
        <end position="76"/>
    </location>
</feature>
<reference evidence="4" key="1">
    <citation type="journal article" date="2018" name="DNA Res.">
        <title>Multiple hybrid de novo genome assembly of finger millet, an orphan allotetraploid crop.</title>
        <authorList>
            <person name="Hatakeyama M."/>
            <person name="Aluri S."/>
            <person name="Balachadran M.T."/>
            <person name="Sivarajan S.R."/>
            <person name="Patrignani A."/>
            <person name="Gruter S."/>
            <person name="Poveda L."/>
            <person name="Shimizu-Inatsugi R."/>
            <person name="Baeten J."/>
            <person name="Francoijs K.J."/>
            <person name="Nataraja K.N."/>
            <person name="Reddy Y.A.N."/>
            <person name="Phadnis S."/>
            <person name="Ravikumar R.L."/>
            <person name="Schlapbach R."/>
            <person name="Sreeman S.M."/>
            <person name="Shimizu K.K."/>
        </authorList>
    </citation>
    <scope>NUCLEOTIDE SEQUENCE</scope>
</reference>
<dbReference type="AlphaFoldDB" id="A0AAV5DJZ5"/>
<gene>
    <name evidence="4" type="primary">ga28980</name>
    <name evidence="4" type="ORF">PR202_ga28980</name>
</gene>
<reference evidence="4" key="2">
    <citation type="submission" date="2021-12" db="EMBL/GenBank/DDBJ databases">
        <title>Resequencing data analysis of finger millet.</title>
        <authorList>
            <person name="Hatakeyama M."/>
            <person name="Aluri S."/>
            <person name="Balachadran M.T."/>
            <person name="Sivarajan S.R."/>
            <person name="Poveda L."/>
            <person name="Shimizu-Inatsugi R."/>
            <person name="Schlapbach R."/>
            <person name="Sreeman S.M."/>
            <person name="Shimizu K.K."/>
        </authorList>
    </citation>
    <scope>NUCLEOTIDE SEQUENCE</scope>
</reference>
<evidence type="ECO:0000256" key="2">
    <source>
        <dbReference type="SAM" id="SignalP"/>
    </source>
</evidence>
<feature type="chain" id="PRO_5043371871" description="DUF6598 domain-containing protein" evidence="2">
    <location>
        <begin position="32"/>
        <end position="524"/>
    </location>
</feature>